<evidence type="ECO:0000259" key="6">
    <source>
        <dbReference type="PROSITE" id="PS51299"/>
    </source>
</evidence>
<evidence type="ECO:0000256" key="5">
    <source>
        <dbReference type="SAM" id="MobiDB-lite"/>
    </source>
</evidence>
<name>A0AAE9W9Z6_9SCHI</name>
<dbReference type="EMBL" id="CP115611">
    <property type="protein sequence ID" value="WBW70718.1"/>
    <property type="molecule type" value="Genomic_DNA"/>
</dbReference>
<evidence type="ECO:0000256" key="3">
    <source>
        <dbReference type="PROSITE-ProRule" id="PRU00023"/>
    </source>
</evidence>
<dbReference type="GO" id="GO:0030907">
    <property type="term" value="C:MBF transcription complex"/>
    <property type="evidence" value="ECO:0007669"/>
    <property type="project" value="TreeGrafter"/>
</dbReference>
<dbReference type="Pfam" id="PF12796">
    <property type="entry name" value="Ank_2"/>
    <property type="match status" value="1"/>
</dbReference>
<dbReference type="PROSITE" id="PS50297">
    <property type="entry name" value="ANK_REP_REGION"/>
    <property type="match status" value="2"/>
</dbReference>
<feature type="repeat" description="ANK" evidence="3">
    <location>
        <begin position="246"/>
        <end position="278"/>
    </location>
</feature>
<dbReference type="InterPro" id="IPR036770">
    <property type="entry name" value="Ankyrin_rpt-contain_sf"/>
</dbReference>
<accession>A0AAE9W9Z6</accession>
<keyword evidence="1" id="KW-0677">Repeat</keyword>
<feature type="compositionally biased region" description="Basic residues" evidence="5">
    <location>
        <begin position="115"/>
        <end position="134"/>
    </location>
</feature>
<evidence type="ECO:0000256" key="4">
    <source>
        <dbReference type="SAM" id="Coils"/>
    </source>
</evidence>
<protein>
    <submittedName>
        <fullName evidence="7">MBF transcription factor complex subunit Res2</fullName>
    </submittedName>
</protein>
<dbReference type="FunFam" id="3.10.260.10:FF:000001">
    <property type="entry name" value="APSES transcription factor (MbpA)"/>
    <property type="match status" value="1"/>
</dbReference>
<dbReference type="Proteomes" id="UP001212411">
    <property type="component" value="Chromosome 1"/>
</dbReference>
<evidence type="ECO:0000313" key="7">
    <source>
        <dbReference type="EMBL" id="WBW70718.1"/>
    </source>
</evidence>
<proteinExistence type="predicted"/>
<feature type="region of interest" description="Disordered" evidence="5">
    <location>
        <begin position="109"/>
        <end position="202"/>
    </location>
</feature>
<dbReference type="FunFam" id="1.25.40.20:FF:000291">
    <property type="entry name" value="APSES transcription factor, putative"/>
    <property type="match status" value="1"/>
</dbReference>
<organism evidence="7 8">
    <name type="scientific">Schizosaccharomyces osmophilus</name>
    <dbReference type="NCBI Taxonomy" id="2545709"/>
    <lineage>
        <taxon>Eukaryota</taxon>
        <taxon>Fungi</taxon>
        <taxon>Dikarya</taxon>
        <taxon>Ascomycota</taxon>
        <taxon>Taphrinomycotina</taxon>
        <taxon>Schizosaccharomycetes</taxon>
        <taxon>Schizosaccharomycetales</taxon>
        <taxon>Schizosaccharomycetaceae</taxon>
        <taxon>Schizosaccharomyces</taxon>
    </lineage>
</organism>
<dbReference type="InterPro" id="IPR018004">
    <property type="entry name" value="KilA/APSES_HTH"/>
</dbReference>
<dbReference type="InterPro" id="IPR051642">
    <property type="entry name" value="SWI6-like"/>
</dbReference>
<dbReference type="PANTHER" id="PTHR43828:SF15">
    <property type="entry name" value="TRANSCRIPTION FACTOR MBP1"/>
    <property type="match status" value="1"/>
</dbReference>
<dbReference type="PANTHER" id="PTHR43828">
    <property type="entry name" value="ASPARAGINASE"/>
    <property type="match status" value="1"/>
</dbReference>
<dbReference type="PROSITE" id="PS51299">
    <property type="entry name" value="HTH_APSES"/>
    <property type="match status" value="1"/>
</dbReference>
<dbReference type="InterPro" id="IPR036887">
    <property type="entry name" value="HTH_APSES_sf"/>
</dbReference>
<feature type="domain" description="HTH APSES-type" evidence="6">
    <location>
        <begin position="8"/>
        <end position="114"/>
    </location>
</feature>
<keyword evidence="8" id="KW-1185">Reference proteome</keyword>
<dbReference type="Gene3D" id="1.25.40.20">
    <property type="entry name" value="Ankyrin repeat-containing domain"/>
    <property type="match status" value="1"/>
</dbReference>
<dbReference type="SUPFAM" id="SSF48403">
    <property type="entry name" value="Ankyrin repeat"/>
    <property type="match status" value="1"/>
</dbReference>
<sequence length="651" mass="73195">MAPRSTAVHVAVYSGVEVYECFIKGVSVMRRRRDSWLNATQILKVADFDKPQRTRVLEKEVQIGTHEKVQGGYGKYQGTWVPYERGMDLATHYNVLEILGPVLNFEITEDDPPAQKKRVTKPKRPSTRGKRGRKPSSLSNATNHQVQDSFESSPASPMVAPTTNNLSSAAEEPTSVTPLPPSPSTTLLSPNEVIQKEDESSILDSSLDKYEESLLDFFLHPEEARIPSFLYSPPPDFQVNSVIDDDGHTSLHWACSMGHIEMIKLLLRANADIGVCNRLSQTPLMRSVIFTNNYDCQTFQQVLDLLQSTIYAVDSCGQSILHHVVRSTSTPSKVNAAKYYLDSVLEKLVLIQPFENVVRLVNLQDSNGDTALLIAARNGATECVNSLLSYNANPSIPNRQRRTASEYLAETDKKSQAIVPASNGNSLRNGLPFSYFAPTIIVPSCSSHAFGKAIPSISEKFSELAEEYEIRLRETEDALARANRLKQDTHSEIARTYQELALLQNNDPDNLNTLERFNMAEQDKCQNKSLELQAWMERRQLFDLNESMKEARLSTRNLEVEPNADDKASWDNIKQKYGSMDERSALLNRLSLLQTSRKQMAFYISKQYEEMGIDDTVNNYRRLIGMSCGINPEELSLEILDAVEEALARDK</sequence>
<evidence type="ECO:0000256" key="1">
    <source>
        <dbReference type="ARBA" id="ARBA00022737"/>
    </source>
</evidence>
<evidence type="ECO:0000313" key="8">
    <source>
        <dbReference type="Proteomes" id="UP001212411"/>
    </source>
</evidence>
<dbReference type="PROSITE" id="PS50088">
    <property type="entry name" value="ANK_REPEAT"/>
    <property type="match status" value="2"/>
</dbReference>
<feature type="coiled-coil region" evidence="4">
    <location>
        <begin position="458"/>
        <end position="492"/>
    </location>
</feature>
<dbReference type="Pfam" id="PF04383">
    <property type="entry name" value="KilA-N"/>
    <property type="match status" value="1"/>
</dbReference>
<dbReference type="SMART" id="SM01252">
    <property type="entry name" value="KilA-N"/>
    <property type="match status" value="1"/>
</dbReference>
<dbReference type="AlphaFoldDB" id="A0AAE9W9Z6"/>
<gene>
    <name evidence="7" type="primary">res2</name>
    <name evidence="7" type="ORF">SOMG_01538</name>
</gene>
<dbReference type="Pfam" id="PF00023">
    <property type="entry name" value="Ank"/>
    <property type="match status" value="1"/>
</dbReference>
<dbReference type="RefSeq" id="XP_056034961.1">
    <property type="nucleotide sequence ID" value="XM_056180331.1"/>
</dbReference>
<feature type="compositionally biased region" description="Polar residues" evidence="5">
    <location>
        <begin position="136"/>
        <end position="168"/>
    </location>
</feature>
<dbReference type="SUPFAM" id="SSF54616">
    <property type="entry name" value="DNA-binding domain of Mlu1-box binding protein MBP1"/>
    <property type="match status" value="1"/>
</dbReference>
<evidence type="ECO:0000256" key="2">
    <source>
        <dbReference type="ARBA" id="ARBA00023043"/>
    </source>
</evidence>
<dbReference type="Gene3D" id="3.10.260.10">
    <property type="entry name" value="Transcription regulator HTH, APSES-type DNA-binding domain"/>
    <property type="match status" value="1"/>
</dbReference>
<keyword evidence="2 3" id="KW-0040">ANK repeat</keyword>
<keyword evidence="4" id="KW-0175">Coiled coil</keyword>
<reference evidence="7 8" key="1">
    <citation type="journal article" date="2023" name="G3 (Bethesda)">
        <title>A high-quality reference genome for the fission yeast Schizosaccharomyces osmophilus.</title>
        <authorList>
            <person name="Jia G.S."/>
            <person name="Zhang W.C."/>
            <person name="Liang Y."/>
            <person name="Liu X.H."/>
            <person name="Rhind N."/>
            <person name="Pidoux A."/>
            <person name="Brysch-Herzberg M."/>
            <person name="Du L.L."/>
        </authorList>
    </citation>
    <scope>NUCLEOTIDE SEQUENCE [LARGE SCALE GENOMIC DNA]</scope>
    <source>
        <strain evidence="7 8">CBS 15793</strain>
    </source>
</reference>
<dbReference type="SMART" id="SM00248">
    <property type="entry name" value="ANK"/>
    <property type="match status" value="2"/>
</dbReference>
<dbReference type="InterPro" id="IPR002110">
    <property type="entry name" value="Ankyrin_rpt"/>
</dbReference>
<dbReference type="KEGG" id="som:SOMG_01538"/>
<dbReference type="GO" id="GO:0001228">
    <property type="term" value="F:DNA-binding transcription activator activity, RNA polymerase II-specific"/>
    <property type="evidence" value="ECO:0007669"/>
    <property type="project" value="UniProtKB-ARBA"/>
</dbReference>
<dbReference type="GeneID" id="80875020"/>
<feature type="repeat" description="ANK" evidence="3">
    <location>
        <begin position="367"/>
        <end position="399"/>
    </location>
</feature>
<dbReference type="InterPro" id="IPR003163">
    <property type="entry name" value="Tscrpt_reg_HTH_APSES-type"/>
</dbReference>
<dbReference type="GO" id="GO:0003677">
    <property type="term" value="F:DNA binding"/>
    <property type="evidence" value="ECO:0007669"/>
    <property type="project" value="InterPro"/>
</dbReference>